<keyword evidence="12" id="KW-1185">Reference proteome</keyword>
<evidence type="ECO:0000259" key="10">
    <source>
        <dbReference type="Pfam" id="PF00361"/>
    </source>
</evidence>
<feature type="transmembrane region" description="Helical" evidence="9">
    <location>
        <begin position="405"/>
        <end position="431"/>
    </location>
</feature>
<dbReference type="InterPro" id="IPR001750">
    <property type="entry name" value="ND/Mrp_TM"/>
</dbReference>
<dbReference type="PRINTS" id="PR01437">
    <property type="entry name" value="NUOXDRDTASE4"/>
</dbReference>
<feature type="transmembrane region" description="Helical" evidence="9">
    <location>
        <begin position="203"/>
        <end position="222"/>
    </location>
</feature>
<keyword evidence="5 8" id="KW-0812">Transmembrane</keyword>
<evidence type="ECO:0000256" key="4">
    <source>
        <dbReference type="ARBA" id="ARBA00022475"/>
    </source>
</evidence>
<comment type="subcellular location">
    <subcellularLocation>
        <location evidence="1">Cell membrane</location>
        <topology evidence="1">Multi-pass membrane protein</topology>
    </subcellularLocation>
    <subcellularLocation>
        <location evidence="8">Membrane</location>
        <topology evidence="8">Multi-pass membrane protein</topology>
    </subcellularLocation>
</comment>
<evidence type="ECO:0000256" key="6">
    <source>
        <dbReference type="ARBA" id="ARBA00022989"/>
    </source>
</evidence>
<feature type="transmembrane region" description="Helical" evidence="9">
    <location>
        <begin position="6"/>
        <end position="22"/>
    </location>
</feature>
<proteinExistence type="inferred from homology"/>
<feature type="transmembrane region" description="Helical" evidence="9">
    <location>
        <begin position="451"/>
        <end position="475"/>
    </location>
</feature>
<comment type="caution">
    <text evidence="11">The sequence shown here is derived from an EMBL/GenBank/DDBJ whole genome shotgun (WGS) entry which is preliminary data.</text>
</comment>
<dbReference type="PANTHER" id="PTHR42703:SF1">
    <property type="entry name" value="NA(+)_H(+) ANTIPORTER SUBUNIT D1"/>
    <property type="match status" value="1"/>
</dbReference>
<evidence type="ECO:0000313" key="12">
    <source>
        <dbReference type="Proteomes" id="UP001230005"/>
    </source>
</evidence>
<keyword evidence="4" id="KW-1003">Cell membrane</keyword>
<dbReference type="InterPro" id="IPR050586">
    <property type="entry name" value="CPA3_Na-H_Antiporter_D"/>
</dbReference>
<dbReference type="Pfam" id="PF00361">
    <property type="entry name" value="Proton_antipo_M"/>
    <property type="match status" value="1"/>
</dbReference>
<dbReference type="PANTHER" id="PTHR42703">
    <property type="entry name" value="NADH DEHYDROGENASE"/>
    <property type="match status" value="1"/>
</dbReference>
<feature type="transmembrane region" description="Helical" evidence="9">
    <location>
        <begin position="274"/>
        <end position="296"/>
    </location>
</feature>
<organism evidence="11 12">
    <name type="scientific">Evansella vedderi</name>
    <dbReference type="NCBI Taxonomy" id="38282"/>
    <lineage>
        <taxon>Bacteria</taxon>
        <taxon>Bacillati</taxon>
        <taxon>Bacillota</taxon>
        <taxon>Bacilli</taxon>
        <taxon>Bacillales</taxon>
        <taxon>Bacillaceae</taxon>
        <taxon>Evansella</taxon>
    </lineage>
</organism>
<evidence type="ECO:0000313" key="11">
    <source>
        <dbReference type="EMBL" id="MDQ0254315.1"/>
    </source>
</evidence>
<evidence type="ECO:0000256" key="3">
    <source>
        <dbReference type="ARBA" id="ARBA00022449"/>
    </source>
</evidence>
<dbReference type="RefSeq" id="WP_307324102.1">
    <property type="nucleotide sequence ID" value="NZ_JAUSUG010000005.1"/>
</dbReference>
<feature type="transmembrane region" description="Helical" evidence="9">
    <location>
        <begin position="369"/>
        <end position="393"/>
    </location>
</feature>
<feature type="transmembrane region" description="Helical" evidence="9">
    <location>
        <begin position="234"/>
        <end position="254"/>
    </location>
</feature>
<evidence type="ECO:0000256" key="8">
    <source>
        <dbReference type="RuleBase" id="RU000320"/>
    </source>
</evidence>
<keyword evidence="3" id="KW-0050">Antiport</keyword>
<feature type="domain" description="NADH:quinone oxidoreductase/Mrp antiporter transmembrane" evidence="10">
    <location>
        <begin position="127"/>
        <end position="418"/>
    </location>
</feature>
<keyword evidence="6 9" id="KW-1133">Transmembrane helix</keyword>
<dbReference type="InterPro" id="IPR003918">
    <property type="entry name" value="NADH_UbQ_OxRdtase"/>
</dbReference>
<keyword evidence="3" id="KW-0813">Transport</keyword>
<feature type="transmembrane region" description="Helical" evidence="9">
    <location>
        <begin position="132"/>
        <end position="150"/>
    </location>
</feature>
<keyword evidence="7 9" id="KW-0472">Membrane</keyword>
<feature type="transmembrane region" description="Helical" evidence="9">
    <location>
        <begin position="64"/>
        <end position="95"/>
    </location>
</feature>
<comment type="similarity">
    <text evidence="2">Belongs to the CPA3 antiporters (TC 2.A.63) subunit D family.</text>
</comment>
<evidence type="ECO:0000256" key="1">
    <source>
        <dbReference type="ARBA" id="ARBA00004651"/>
    </source>
</evidence>
<evidence type="ECO:0000256" key="5">
    <source>
        <dbReference type="ARBA" id="ARBA00022692"/>
    </source>
</evidence>
<dbReference type="EMBL" id="JAUSUG010000005">
    <property type="protein sequence ID" value="MDQ0254315.1"/>
    <property type="molecule type" value="Genomic_DNA"/>
</dbReference>
<feature type="transmembrane region" description="Helical" evidence="9">
    <location>
        <begin position="34"/>
        <end position="52"/>
    </location>
</feature>
<protein>
    <submittedName>
        <fullName evidence="11">Multicomponent Na+:H+ antiporter subunit D</fullName>
    </submittedName>
</protein>
<dbReference type="NCBIfam" id="NF005818">
    <property type="entry name" value="PRK07691.1"/>
    <property type="match status" value="1"/>
</dbReference>
<accession>A0ABT9ZTP7</accession>
<name>A0ABT9ZTP7_9BACI</name>
<evidence type="ECO:0000256" key="7">
    <source>
        <dbReference type="ARBA" id="ARBA00023136"/>
    </source>
</evidence>
<sequence length="494" mass="54683">MNDIILLPVLIPFIVGVILILFKKNIQLQRFVSGLTSLSLVFVSIYMVYLIYQDGIMTVELGNWQAPFGIILVGDLFASIMVTLASIVAVACLFFAFQTLHPDREKYYFYPFYFFLLTGVNGSFLTGDMFNLFVFFEVMLLSSFVLIVMGRTKYQLRESFKYVVISIFGSMFFVIAIALLYSVTGTLNFAHLAERIGEVEQTGVLTVIAILFLIVFGIKGALVPLHFWLPNSYFGPPTAVAALLGGLLTKVGVYSIMRTYTLIFTHNQDFTLNIILILAGLTMFIGVIGAVSKFDFKKILAIHIISQVGYMIMGLGIFTQMAIAGAIYIIAHNMIVKTALFLYCGATEKVTGTTDLKKMSGLLKTHPQLGWLFFIAAISLAGIPPLSGFFAKFALVLGGLDAGNYFIVFVSLVVGLLTLFSMVKIFMYVFWGSPSLTPEQAKERKVGKLLLPGIPLIIISFLMGILAEPLFILLFEAADQMLDPSIYINSVLKE</sequence>
<feature type="transmembrane region" description="Helical" evidence="9">
    <location>
        <begin position="162"/>
        <end position="183"/>
    </location>
</feature>
<reference evidence="11 12" key="1">
    <citation type="submission" date="2023-07" db="EMBL/GenBank/DDBJ databases">
        <title>Genomic Encyclopedia of Type Strains, Phase IV (KMG-IV): sequencing the most valuable type-strain genomes for metagenomic binning, comparative biology and taxonomic classification.</title>
        <authorList>
            <person name="Goeker M."/>
        </authorList>
    </citation>
    <scope>NUCLEOTIDE SEQUENCE [LARGE SCALE GENOMIC DNA]</scope>
    <source>
        <strain evidence="11 12">DSM 9768</strain>
    </source>
</reference>
<evidence type="ECO:0000256" key="2">
    <source>
        <dbReference type="ARBA" id="ARBA00005346"/>
    </source>
</evidence>
<feature type="transmembrane region" description="Helical" evidence="9">
    <location>
        <begin position="107"/>
        <end position="126"/>
    </location>
</feature>
<gene>
    <name evidence="11" type="ORF">J2S74_001690</name>
</gene>
<dbReference type="Proteomes" id="UP001230005">
    <property type="component" value="Unassembled WGS sequence"/>
</dbReference>
<evidence type="ECO:0000256" key="9">
    <source>
        <dbReference type="SAM" id="Phobius"/>
    </source>
</evidence>